<feature type="domain" description="WHEP-TRS" evidence="14">
    <location>
        <begin position="8"/>
        <end position="68"/>
    </location>
</feature>
<dbReference type="InterPro" id="IPR002315">
    <property type="entry name" value="tRNA-synt_gly"/>
</dbReference>
<dbReference type="CDD" id="cd00774">
    <property type="entry name" value="GlyRS-like_core"/>
    <property type="match status" value="1"/>
</dbReference>
<keyword evidence="9" id="KW-0648">Protein biosynthesis</keyword>
<dbReference type="InterPro" id="IPR002314">
    <property type="entry name" value="aa-tRNA-synt_IIb"/>
</dbReference>
<evidence type="ECO:0000256" key="7">
    <source>
        <dbReference type="ARBA" id="ARBA00022741"/>
    </source>
</evidence>
<dbReference type="Gene3D" id="1.10.287.10">
    <property type="entry name" value="S15/NS1, RNA-binding"/>
    <property type="match status" value="1"/>
</dbReference>
<feature type="domain" description="Aminoacyl-transfer RNA synthetases class-II family profile" evidence="13">
    <location>
        <begin position="79"/>
        <end position="569"/>
    </location>
</feature>
<evidence type="ECO:0000256" key="2">
    <source>
        <dbReference type="ARBA" id="ARBA00008226"/>
    </source>
</evidence>
<feature type="coiled-coil region" evidence="12">
    <location>
        <begin position="2"/>
        <end position="67"/>
    </location>
</feature>
<evidence type="ECO:0000256" key="10">
    <source>
        <dbReference type="ARBA" id="ARBA00023146"/>
    </source>
</evidence>
<dbReference type="CDD" id="cd00858">
    <property type="entry name" value="GlyRS_anticodon"/>
    <property type="match status" value="1"/>
</dbReference>
<accession>A0ABQ5RZ83</accession>
<dbReference type="Proteomes" id="UP001165090">
    <property type="component" value="Unassembled WGS sequence"/>
</dbReference>
<dbReference type="Gene3D" id="3.30.720.200">
    <property type="match status" value="1"/>
</dbReference>
<dbReference type="PROSITE" id="PS50862">
    <property type="entry name" value="AA_TRNA_LIGASE_II"/>
    <property type="match status" value="1"/>
</dbReference>
<evidence type="ECO:0000256" key="5">
    <source>
        <dbReference type="ARBA" id="ARBA00022598"/>
    </source>
</evidence>
<evidence type="ECO:0000313" key="15">
    <source>
        <dbReference type="EMBL" id="GLI62825.1"/>
    </source>
</evidence>
<protein>
    <recommendedName>
        <fullName evidence="4">glycine--tRNA ligase</fullName>
        <ecNumber evidence="4">6.1.1.14</ecNumber>
    </recommendedName>
    <alternativeName>
        <fullName evidence="11">Diadenosine tetraphosphate synthetase</fullName>
    </alternativeName>
</protein>
<comment type="subcellular location">
    <subcellularLocation>
        <location evidence="1">Cytoplasm</location>
    </subcellularLocation>
</comment>
<evidence type="ECO:0000256" key="1">
    <source>
        <dbReference type="ARBA" id="ARBA00004496"/>
    </source>
</evidence>
<dbReference type="Gene3D" id="3.30.930.10">
    <property type="entry name" value="Bira Bifunctional Protein, Domain 2"/>
    <property type="match status" value="1"/>
</dbReference>
<dbReference type="PRINTS" id="PR01043">
    <property type="entry name" value="TRNASYNTHGLY"/>
</dbReference>
<keyword evidence="16" id="KW-1185">Reference proteome</keyword>
<evidence type="ECO:0000256" key="11">
    <source>
        <dbReference type="ARBA" id="ARBA00030057"/>
    </source>
</evidence>
<dbReference type="Pfam" id="PF03129">
    <property type="entry name" value="HGTP_anticodon"/>
    <property type="match status" value="1"/>
</dbReference>
<dbReference type="PANTHER" id="PTHR10745">
    <property type="entry name" value="GLYCYL-TRNA SYNTHETASE/DNA POLYMERASE SUBUNIT GAMMA-2"/>
    <property type="match status" value="1"/>
</dbReference>
<dbReference type="InterPro" id="IPR000738">
    <property type="entry name" value="WHEP-TRS_dom"/>
</dbReference>
<dbReference type="PROSITE" id="PS51185">
    <property type="entry name" value="WHEP_TRS_2"/>
    <property type="match status" value="1"/>
</dbReference>
<dbReference type="InterPro" id="IPR027031">
    <property type="entry name" value="Gly-tRNA_synthase/POLG2"/>
</dbReference>
<dbReference type="PANTHER" id="PTHR10745:SF0">
    <property type="entry name" value="GLYCINE--TRNA LIGASE"/>
    <property type="match status" value="1"/>
</dbReference>
<comment type="caution">
    <text evidence="15">The sequence shown here is derived from an EMBL/GenBank/DDBJ whole genome shotgun (WGS) entry which is preliminary data.</text>
</comment>
<dbReference type="InterPro" id="IPR009068">
    <property type="entry name" value="uS15_NS1_RNA-bd_sf"/>
</dbReference>
<keyword evidence="8" id="KW-0067">ATP-binding</keyword>
<evidence type="ECO:0000313" key="16">
    <source>
        <dbReference type="Proteomes" id="UP001165090"/>
    </source>
</evidence>
<dbReference type="InterPro" id="IPR006195">
    <property type="entry name" value="aa-tRNA-synth_II"/>
</dbReference>
<sequence>MTEHLEKEIQDAQEAVAKQGDTVRSLKASLKEGKSEKADVDAAIQKLAELKLVLEAKQKEFEKATGKVSAQSKEALRAALAGVLERRMFYIPSFKIYGSVAGFYDYGPPGCAIKQNMTQTWRNHFVLEENMLEVECPAVTPEIVLKASGHVDRFTDFMVTDAVTGECFRADHLLEGHLEALLEDKKNPPSAEKIKEIRELLASVGELKQDTMAAALKEYNVRAPGTGNDISPPFPFNLMFKTSIGPKGDLVGYLRPETAQGIFVNFRDLLYYNGGKLPFAAAQIGNSYRNEISPRAGLLRVREFTQAEIEHFVNGADKSHPKFASIAGLRPLLYSRALQMGEEKKAQPMSLGEAVEKGIIANETLAYFIGRTWLFFIKVGINPERMRFRQHLQHEMAHYATDCWDGEVETTYGWVECVGLADRSAYDLKAHTSMSKNDLTAFEKFPEPRMEEVVKVVPNNKELGAVFKKDQKAVKEALEALDECGAMELKSKLEAGETAKVATSTGQAFDIKPGMVEIKKVTEKVTGRTYTPSVIEPSFGIGRIMYCMFEHSYYTREGDETRAVMGFKPIVAPTKATVFPLVQKPALNELATKISRDLTSVGLSNIIDTTGNTIGKRYARTDEIGVPFAVTVDFASVDGDGSVTLRERDSMAQVRVLQSEVANVIRNLVDDRMTWGDVTATYPAQKAQADEE</sequence>
<dbReference type="NCBIfam" id="NF003211">
    <property type="entry name" value="PRK04173.1"/>
    <property type="match status" value="1"/>
</dbReference>
<keyword evidence="10" id="KW-0030">Aminoacyl-tRNA synthetase</keyword>
<dbReference type="SUPFAM" id="SSF52954">
    <property type="entry name" value="Class II aaRS ABD-related"/>
    <property type="match status" value="1"/>
</dbReference>
<keyword evidence="7" id="KW-0547">Nucleotide-binding</keyword>
<dbReference type="InterPro" id="IPR004154">
    <property type="entry name" value="Anticodon-bd"/>
</dbReference>
<keyword evidence="12" id="KW-0175">Coiled coil</keyword>
<evidence type="ECO:0000256" key="3">
    <source>
        <dbReference type="ARBA" id="ARBA00011738"/>
    </source>
</evidence>
<dbReference type="SUPFAM" id="SSF55681">
    <property type="entry name" value="Class II aaRS and biotin synthetases"/>
    <property type="match status" value="1"/>
</dbReference>
<dbReference type="Gene3D" id="3.40.50.800">
    <property type="entry name" value="Anticodon-binding domain"/>
    <property type="match status" value="1"/>
</dbReference>
<keyword evidence="6" id="KW-0808">Transferase</keyword>
<dbReference type="EMBL" id="BSDZ01000013">
    <property type="protein sequence ID" value="GLI62825.1"/>
    <property type="molecule type" value="Genomic_DNA"/>
</dbReference>
<reference evidence="15 16" key="1">
    <citation type="journal article" date="2023" name="IScience">
        <title>Expanded male sex-determining region conserved during the evolution of homothallism in the green alga Volvox.</title>
        <authorList>
            <person name="Yamamoto K."/>
            <person name="Matsuzaki R."/>
            <person name="Mahakham W."/>
            <person name="Heman W."/>
            <person name="Sekimoto H."/>
            <person name="Kawachi M."/>
            <person name="Minakuchi Y."/>
            <person name="Toyoda A."/>
            <person name="Nozaki H."/>
        </authorList>
    </citation>
    <scope>NUCLEOTIDE SEQUENCE [LARGE SCALE GENOMIC DNA]</scope>
    <source>
        <strain evidence="15 16">NIES-4468</strain>
    </source>
</reference>
<dbReference type="InterPro" id="IPR033731">
    <property type="entry name" value="GlyRS-like_core"/>
</dbReference>
<proteinExistence type="inferred from homology"/>
<dbReference type="SMART" id="SM00991">
    <property type="entry name" value="WHEP-TRS"/>
    <property type="match status" value="1"/>
</dbReference>
<gene>
    <name evidence="15" type="ORF">VaNZ11_005575</name>
</gene>
<dbReference type="EC" id="6.1.1.14" evidence="4"/>
<organism evidence="15 16">
    <name type="scientific">Volvox africanus</name>
    <dbReference type="NCBI Taxonomy" id="51714"/>
    <lineage>
        <taxon>Eukaryota</taxon>
        <taxon>Viridiplantae</taxon>
        <taxon>Chlorophyta</taxon>
        <taxon>core chlorophytes</taxon>
        <taxon>Chlorophyceae</taxon>
        <taxon>CS clade</taxon>
        <taxon>Chlamydomonadales</taxon>
        <taxon>Volvocaceae</taxon>
        <taxon>Volvox</taxon>
    </lineage>
</organism>
<dbReference type="SUPFAM" id="SSF47060">
    <property type="entry name" value="S15/NS1 RNA-binding domain"/>
    <property type="match status" value="1"/>
</dbReference>
<evidence type="ECO:0000256" key="8">
    <source>
        <dbReference type="ARBA" id="ARBA00022840"/>
    </source>
</evidence>
<name>A0ABQ5RZ83_9CHLO</name>
<dbReference type="NCBIfam" id="TIGR00389">
    <property type="entry name" value="glyS_dimeric"/>
    <property type="match status" value="1"/>
</dbReference>
<dbReference type="Pfam" id="PF00587">
    <property type="entry name" value="tRNA-synt_2b"/>
    <property type="match status" value="1"/>
</dbReference>
<evidence type="ECO:0000259" key="14">
    <source>
        <dbReference type="PROSITE" id="PS51185"/>
    </source>
</evidence>
<dbReference type="InterPro" id="IPR045864">
    <property type="entry name" value="aa-tRNA-synth_II/BPL/LPL"/>
</dbReference>
<keyword evidence="5" id="KW-0436">Ligase</keyword>
<dbReference type="CDD" id="cd01200">
    <property type="entry name" value="WHEPGMRS_RNA"/>
    <property type="match status" value="1"/>
</dbReference>
<comment type="subunit">
    <text evidence="3">Homodimer.</text>
</comment>
<evidence type="ECO:0000256" key="9">
    <source>
        <dbReference type="ARBA" id="ARBA00022917"/>
    </source>
</evidence>
<evidence type="ECO:0000256" key="6">
    <source>
        <dbReference type="ARBA" id="ARBA00022679"/>
    </source>
</evidence>
<comment type="similarity">
    <text evidence="2">Belongs to the class-II aminoacyl-tRNA synthetase family.</text>
</comment>
<dbReference type="Gene3D" id="3.30.40.230">
    <property type="match status" value="1"/>
</dbReference>
<evidence type="ECO:0000256" key="12">
    <source>
        <dbReference type="SAM" id="Coils"/>
    </source>
</evidence>
<evidence type="ECO:0000256" key="4">
    <source>
        <dbReference type="ARBA" id="ARBA00012829"/>
    </source>
</evidence>
<evidence type="ECO:0000259" key="13">
    <source>
        <dbReference type="PROSITE" id="PS50862"/>
    </source>
</evidence>
<dbReference type="InterPro" id="IPR036621">
    <property type="entry name" value="Anticodon-bd_dom_sf"/>
</dbReference>